<dbReference type="AlphaFoldDB" id="A0AAU9NU28"/>
<gene>
    <name evidence="10" type="ORF">LVIROSA_LOCUS27515</name>
</gene>
<evidence type="ECO:0000256" key="8">
    <source>
        <dbReference type="ARBA" id="ARBA00048679"/>
    </source>
</evidence>
<dbReference type="PANTHER" id="PTHR27002">
    <property type="entry name" value="RECEPTOR-LIKE SERINE/THREONINE-PROTEIN KINASE SD1-8"/>
    <property type="match status" value="1"/>
</dbReference>
<keyword evidence="2" id="KW-0723">Serine/threonine-protein kinase</keyword>
<dbReference type="InterPro" id="IPR000719">
    <property type="entry name" value="Prot_kinase_dom"/>
</dbReference>
<comment type="caution">
    <text evidence="10">The sequence shown here is derived from an EMBL/GenBank/DDBJ whole genome shotgun (WGS) entry which is preliminary data.</text>
</comment>
<comment type="catalytic activity">
    <reaction evidence="7">
        <text>L-threonyl-[protein] + ATP = O-phospho-L-threonyl-[protein] + ADP + H(+)</text>
        <dbReference type="Rhea" id="RHEA:46608"/>
        <dbReference type="Rhea" id="RHEA-COMP:11060"/>
        <dbReference type="Rhea" id="RHEA-COMP:11605"/>
        <dbReference type="ChEBI" id="CHEBI:15378"/>
        <dbReference type="ChEBI" id="CHEBI:30013"/>
        <dbReference type="ChEBI" id="CHEBI:30616"/>
        <dbReference type="ChEBI" id="CHEBI:61977"/>
        <dbReference type="ChEBI" id="CHEBI:456216"/>
        <dbReference type="EC" id="2.7.11.1"/>
    </reaction>
</comment>
<dbReference type="Pfam" id="PF00069">
    <property type="entry name" value="Pkinase"/>
    <property type="match status" value="1"/>
</dbReference>
<keyword evidence="5" id="KW-0418">Kinase</keyword>
<evidence type="ECO:0000313" key="10">
    <source>
        <dbReference type="EMBL" id="CAH1441460.1"/>
    </source>
</evidence>
<dbReference type="GO" id="GO:0004674">
    <property type="term" value="F:protein serine/threonine kinase activity"/>
    <property type="evidence" value="ECO:0007669"/>
    <property type="project" value="UniProtKB-KW"/>
</dbReference>
<organism evidence="10 11">
    <name type="scientific">Lactuca virosa</name>
    <dbReference type="NCBI Taxonomy" id="75947"/>
    <lineage>
        <taxon>Eukaryota</taxon>
        <taxon>Viridiplantae</taxon>
        <taxon>Streptophyta</taxon>
        <taxon>Embryophyta</taxon>
        <taxon>Tracheophyta</taxon>
        <taxon>Spermatophyta</taxon>
        <taxon>Magnoliopsida</taxon>
        <taxon>eudicotyledons</taxon>
        <taxon>Gunneridae</taxon>
        <taxon>Pentapetalae</taxon>
        <taxon>asterids</taxon>
        <taxon>campanulids</taxon>
        <taxon>Asterales</taxon>
        <taxon>Asteraceae</taxon>
        <taxon>Cichorioideae</taxon>
        <taxon>Cichorieae</taxon>
        <taxon>Lactucinae</taxon>
        <taxon>Lactuca</taxon>
    </lineage>
</organism>
<evidence type="ECO:0000256" key="4">
    <source>
        <dbReference type="ARBA" id="ARBA00022741"/>
    </source>
</evidence>
<evidence type="ECO:0000313" key="11">
    <source>
        <dbReference type="Proteomes" id="UP001157418"/>
    </source>
</evidence>
<evidence type="ECO:0000259" key="9">
    <source>
        <dbReference type="PROSITE" id="PS50011"/>
    </source>
</evidence>
<evidence type="ECO:0000256" key="7">
    <source>
        <dbReference type="ARBA" id="ARBA00047899"/>
    </source>
</evidence>
<evidence type="ECO:0000256" key="2">
    <source>
        <dbReference type="ARBA" id="ARBA00022527"/>
    </source>
</evidence>
<dbReference type="InterPro" id="IPR011009">
    <property type="entry name" value="Kinase-like_dom_sf"/>
</dbReference>
<dbReference type="InterPro" id="IPR008271">
    <property type="entry name" value="Ser/Thr_kinase_AS"/>
</dbReference>
<keyword evidence="3" id="KW-0808">Transferase</keyword>
<proteinExistence type="predicted"/>
<evidence type="ECO:0000256" key="6">
    <source>
        <dbReference type="ARBA" id="ARBA00022840"/>
    </source>
</evidence>
<dbReference type="GO" id="GO:0005886">
    <property type="term" value="C:plasma membrane"/>
    <property type="evidence" value="ECO:0007669"/>
    <property type="project" value="TreeGrafter"/>
</dbReference>
<dbReference type="EC" id="2.7.11.1" evidence="1"/>
<accession>A0AAU9NU28</accession>
<dbReference type="PANTHER" id="PTHR27002:SF851">
    <property type="entry name" value="G-TYPE LECTIN S-RECEPTOR-LIKE SERINE_THREONINE-PROTEIN KINASE SD1-1"/>
    <property type="match status" value="1"/>
</dbReference>
<evidence type="ECO:0000256" key="1">
    <source>
        <dbReference type="ARBA" id="ARBA00012513"/>
    </source>
</evidence>
<keyword evidence="6" id="KW-0067">ATP-binding</keyword>
<name>A0AAU9NU28_9ASTR</name>
<keyword evidence="11" id="KW-1185">Reference proteome</keyword>
<dbReference type="SUPFAM" id="SSF56112">
    <property type="entry name" value="Protein kinase-like (PK-like)"/>
    <property type="match status" value="1"/>
</dbReference>
<reference evidence="10 11" key="1">
    <citation type="submission" date="2022-01" db="EMBL/GenBank/DDBJ databases">
        <authorList>
            <person name="Xiong W."/>
            <person name="Schranz E."/>
        </authorList>
    </citation>
    <scope>NUCLEOTIDE SEQUENCE [LARGE SCALE GENOMIC DNA]</scope>
</reference>
<dbReference type="Gene3D" id="1.10.510.10">
    <property type="entry name" value="Transferase(Phosphotransferase) domain 1"/>
    <property type="match status" value="1"/>
</dbReference>
<dbReference type="FunFam" id="1.10.510.10:FF:001023">
    <property type="entry name" value="Os07g0541700 protein"/>
    <property type="match status" value="1"/>
</dbReference>
<dbReference type="GO" id="GO:0005524">
    <property type="term" value="F:ATP binding"/>
    <property type="evidence" value="ECO:0007669"/>
    <property type="project" value="UniProtKB-KW"/>
</dbReference>
<evidence type="ECO:0000256" key="3">
    <source>
        <dbReference type="ARBA" id="ARBA00022679"/>
    </source>
</evidence>
<feature type="domain" description="Protein kinase" evidence="9">
    <location>
        <begin position="1"/>
        <end position="153"/>
    </location>
</feature>
<comment type="catalytic activity">
    <reaction evidence="8">
        <text>L-seryl-[protein] + ATP = O-phospho-L-seryl-[protein] + ADP + H(+)</text>
        <dbReference type="Rhea" id="RHEA:17989"/>
        <dbReference type="Rhea" id="RHEA-COMP:9863"/>
        <dbReference type="Rhea" id="RHEA-COMP:11604"/>
        <dbReference type="ChEBI" id="CHEBI:15378"/>
        <dbReference type="ChEBI" id="CHEBI:29999"/>
        <dbReference type="ChEBI" id="CHEBI:30616"/>
        <dbReference type="ChEBI" id="CHEBI:83421"/>
        <dbReference type="ChEBI" id="CHEBI:456216"/>
        <dbReference type="EC" id="2.7.11.1"/>
    </reaction>
</comment>
<dbReference type="EMBL" id="CAKMRJ010005412">
    <property type="protein sequence ID" value="CAH1441460.1"/>
    <property type="molecule type" value="Genomic_DNA"/>
</dbReference>
<protein>
    <recommendedName>
        <fullName evidence="1">non-specific serine/threonine protein kinase</fullName>
        <ecNumber evidence="1">2.7.11.1</ecNumber>
    </recommendedName>
</protein>
<dbReference type="PROSITE" id="PS50011">
    <property type="entry name" value="PROTEIN_KINASE_DOM"/>
    <property type="match status" value="1"/>
</dbReference>
<dbReference type="Proteomes" id="UP001157418">
    <property type="component" value="Unassembled WGS sequence"/>
</dbReference>
<keyword evidence="4" id="KW-0547">Nucleotide-binding</keyword>
<evidence type="ECO:0000256" key="5">
    <source>
        <dbReference type="ARBA" id="ARBA00022777"/>
    </source>
</evidence>
<sequence length="153" mass="17857">MLLNLSYQEEWRTDIKSLRADTLKKLKKELSELEREPKYLEILMPPLVAKWQQLSNSDKDLFPLLECFTSITHIRHEVLNLIRRTTHFNIIKGIARGLLYLHQDSRLRIIHRDLKASNVLLDLDINPKISYFGMARSFGGNETQANTQRVVGT</sequence>
<dbReference type="PROSITE" id="PS00108">
    <property type="entry name" value="PROTEIN_KINASE_ST"/>
    <property type="match status" value="1"/>
</dbReference>